<organism evidence="1 2">
    <name type="scientific">Nepenthes gracilis</name>
    <name type="common">Slender pitcher plant</name>
    <dbReference type="NCBI Taxonomy" id="150966"/>
    <lineage>
        <taxon>Eukaryota</taxon>
        <taxon>Viridiplantae</taxon>
        <taxon>Streptophyta</taxon>
        <taxon>Embryophyta</taxon>
        <taxon>Tracheophyta</taxon>
        <taxon>Spermatophyta</taxon>
        <taxon>Magnoliopsida</taxon>
        <taxon>eudicotyledons</taxon>
        <taxon>Gunneridae</taxon>
        <taxon>Pentapetalae</taxon>
        <taxon>Caryophyllales</taxon>
        <taxon>Nepenthaceae</taxon>
        <taxon>Nepenthes</taxon>
    </lineage>
</organism>
<protein>
    <submittedName>
        <fullName evidence="1">Uncharacterized protein</fullName>
    </submittedName>
</protein>
<evidence type="ECO:0000313" key="2">
    <source>
        <dbReference type="Proteomes" id="UP001279734"/>
    </source>
</evidence>
<proteinExistence type="predicted"/>
<name>A0AAD3XVW8_NEPGR</name>
<gene>
    <name evidence="1" type="ORF">Nepgr_019977</name>
</gene>
<reference evidence="1" key="1">
    <citation type="submission" date="2023-05" db="EMBL/GenBank/DDBJ databases">
        <title>Nepenthes gracilis genome sequencing.</title>
        <authorList>
            <person name="Fukushima K."/>
        </authorList>
    </citation>
    <scope>NUCLEOTIDE SEQUENCE</scope>
    <source>
        <strain evidence="1">SING2019-196</strain>
    </source>
</reference>
<dbReference type="AlphaFoldDB" id="A0AAD3XVW8"/>
<keyword evidence="2" id="KW-1185">Reference proteome</keyword>
<comment type="caution">
    <text evidence="1">The sequence shown here is derived from an EMBL/GenBank/DDBJ whole genome shotgun (WGS) entry which is preliminary data.</text>
</comment>
<evidence type="ECO:0000313" key="1">
    <source>
        <dbReference type="EMBL" id="GMH18136.1"/>
    </source>
</evidence>
<sequence length="320" mass="36255">MHQKHNMNSFVHQMQLDLSFHELSVRAVIHHNSQPRTLVFHANKIKPWLVVRAVNLAKHWGAIANRVPAPDPRIGQIVNRDQPWQQQAKFPKSSVLMVKKTDVSLVSESSRRLFLSGLRFAQAHPLSVTMGVEKLGTKILTSQHGGLLTLMMMMTQFEDLTQRAPQIIIVLTSALMLRQHKGGQPRRGVIKTQIMTFSHLEGHQHVQSSFRKKGRSIFADSIPSTRLTSSLRRSIWVYPFKSSLDGDTPRRDWDTYSCSGPFRPSPGESVTMKLEDPLGNFGSFGPSPGYETREGTLRTVWILGAIWIVIGQRNLKRIDK</sequence>
<accession>A0AAD3XVW8</accession>
<dbReference type="Proteomes" id="UP001279734">
    <property type="component" value="Unassembled WGS sequence"/>
</dbReference>
<dbReference type="EMBL" id="BSYO01000018">
    <property type="protein sequence ID" value="GMH18136.1"/>
    <property type="molecule type" value="Genomic_DNA"/>
</dbReference>